<evidence type="ECO:0000256" key="1">
    <source>
        <dbReference type="SAM" id="MobiDB-lite"/>
    </source>
</evidence>
<keyword evidence="2" id="KW-1133">Transmembrane helix</keyword>
<name>A0A1D1VU65_RAMVA</name>
<evidence type="ECO:0000313" key="3">
    <source>
        <dbReference type="EMBL" id="GAV04456.1"/>
    </source>
</evidence>
<evidence type="ECO:0000256" key="2">
    <source>
        <dbReference type="SAM" id="Phobius"/>
    </source>
</evidence>
<keyword evidence="2" id="KW-0472">Membrane</keyword>
<reference evidence="3 4" key="1">
    <citation type="journal article" date="2016" name="Nat. Commun.">
        <title>Extremotolerant tardigrade genome and improved radiotolerance of human cultured cells by tardigrade-unique protein.</title>
        <authorList>
            <person name="Hashimoto T."/>
            <person name="Horikawa D.D."/>
            <person name="Saito Y."/>
            <person name="Kuwahara H."/>
            <person name="Kozuka-Hata H."/>
            <person name="Shin-I T."/>
            <person name="Minakuchi Y."/>
            <person name="Ohishi K."/>
            <person name="Motoyama A."/>
            <person name="Aizu T."/>
            <person name="Enomoto A."/>
            <person name="Kondo K."/>
            <person name="Tanaka S."/>
            <person name="Hara Y."/>
            <person name="Koshikawa S."/>
            <person name="Sagara H."/>
            <person name="Miura T."/>
            <person name="Yokobori S."/>
            <person name="Miyagawa K."/>
            <person name="Suzuki Y."/>
            <person name="Kubo T."/>
            <person name="Oyama M."/>
            <person name="Kohara Y."/>
            <person name="Fujiyama A."/>
            <person name="Arakawa K."/>
            <person name="Katayama T."/>
            <person name="Toyoda A."/>
            <person name="Kunieda T."/>
        </authorList>
    </citation>
    <scope>NUCLEOTIDE SEQUENCE [LARGE SCALE GENOMIC DNA]</scope>
    <source>
        <strain evidence="3 4">YOKOZUNA-1</strain>
    </source>
</reference>
<feature type="transmembrane region" description="Helical" evidence="2">
    <location>
        <begin position="6"/>
        <end position="22"/>
    </location>
</feature>
<keyword evidence="2" id="KW-0812">Transmembrane</keyword>
<protein>
    <submittedName>
        <fullName evidence="3">Uncharacterized protein</fullName>
    </submittedName>
</protein>
<evidence type="ECO:0000313" key="4">
    <source>
        <dbReference type="Proteomes" id="UP000186922"/>
    </source>
</evidence>
<dbReference type="AlphaFoldDB" id="A0A1D1VU65"/>
<gene>
    <name evidence="3" type="primary">RvY_14728-1</name>
    <name evidence="3" type="synonym">RvY_14728.1</name>
    <name evidence="3" type="ORF">RvY_14728</name>
</gene>
<dbReference type="EMBL" id="BDGG01000011">
    <property type="protein sequence ID" value="GAV04456.1"/>
    <property type="molecule type" value="Genomic_DNA"/>
</dbReference>
<keyword evidence="4" id="KW-1185">Reference proteome</keyword>
<dbReference type="Proteomes" id="UP000186922">
    <property type="component" value="Unassembled WGS sequence"/>
</dbReference>
<comment type="caution">
    <text evidence="3">The sequence shown here is derived from an EMBL/GenBank/DDBJ whole genome shotgun (WGS) entry which is preliminary data.</text>
</comment>
<feature type="region of interest" description="Disordered" evidence="1">
    <location>
        <begin position="125"/>
        <end position="145"/>
    </location>
</feature>
<proteinExistence type="predicted"/>
<sequence>MFIGVLPWIVVFGMVVICSVIVRSPFAKRQGFVDGVRNMSRIRKWIFRIEIARFTQWDAGNGSKSYWTFAGFGYPTSGRGCGLADGGGRGCTEVRQKNGTTQITTDDGHDKRARRRVIRNRNTVGLNYGRQPGSLDQHRPSALSV</sequence>
<accession>A0A1D1VU65</accession>
<organism evidence="3 4">
    <name type="scientific">Ramazzottius varieornatus</name>
    <name type="common">Water bear</name>
    <name type="synonym">Tardigrade</name>
    <dbReference type="NCBI Taxonomy" id="947166"/>
    <lineage>
        <taxon>Eukaryota</taxon>
        <taxon>Metazoa</taxon>
        <taxon>Ecdysozoa</taxon>
        <taxon>Tardigrada</taxon>
        <taxon>Eutardigrada</taxon>
        <taxon>Parachela</taxon>
        <taxon>Hypsibioidea</taxon>
        <taxon>Ramazzottiidae</taxon>
        <taxon>Ramazzottius</taxon>
    </lineage>
</organism>